<evidence type="ECO:0000313" key="3">
    <source>
        <dbReference type="Proteomes" id="UP000603463"/>
    </source>
</evidence>
<reference evidence="1" key="1">
    <citation type="submission" date="2019-11" db="EMBL/GenBank/DDBJ databases">
        <title>Spread of Macrolides and rifampicin resistant Rhodococcus equi in clinical isolates in the USA.</title>
        <authorList>
            <person name="Alvarez-Narvaez S."/>
            <person name="Huber L."/>
            <person name="Cohen N.D."/>
            <person name="Slovis N."/>
            <person name="Greiter M."/>
            <person name="Giguere S."/>
            <person name="Hart K."/>
        </authorList>
    </citation>
    <scope>NUCLEOTIDE SEQUENCE</scope>
    <source>
        <strain evidence="1">Lh_17</strain>
    </source>
</reference>
<sequence>MPRLPERWTLLVNNPEQVQDESTGNWFPGKPTPVPWTGLLQQRQLSAASVDAGNTELAAGHVVSSYVLLLDPGLRPFPTQKDAFRDEAGVVYQIEGRPRLRRHARGSQRPAYIAANVRAVSDMKE</sequence>
<dbReference type="Proteomes" id="UP000603463">
    <property type="component" value="Unassembled WGS sequence"/>
</dbReference>
<dbReference type="RefSeq" id="WP_084979609.1">
    <property type="nucleotide sequence ID" value="NZ_JAJNNF010000073.1"/>
</dbReference>
<reference evidence="2" key="2">
    <citation type="journal article" date="2020" name="Environ. Microbiol.">
        <title>The novel and transferable erm(51) gene confers Macrolides, Lincosamides, and Streptogramins B (MLSB) resistance to clonal Rhodococcus equi in the environment.</title>
        <authorList>
            <person name="Huber L."/>
            <person name="Giguere S."/>
            <person name="Slovis N.M."/>
            <person name="Alvarez-Narvaez S."/>
            <person name="Hart K.A."/>
            <person name="Greiter M."/>
            <person name="Morris E.R.A."/>
            <person name="Cohen N.D."/>
        </authorList>
    </citation>
    <scope>NUCLEOTIDE SEQUENCE</scope>
    <source>
        <strain evidence="2">Lh_116_1</strain>
    </source>
</reference>
<dbReference type="Proteomes" id="UP000808906">
    <property type="component" value="Unassembled WGS sequence"/>
</dbReference>
<organism evidence="2 3">
    <name type="scientific">Rhodococcus hoagii</name>
    <name type="common">Corynebacterium equii</name>
    <dbReference type="NCBI Taxonomy" id="43767"/>
    <lineage>
        <taxon>Bacteria</taxon>
        <taxon>Bacillati</taxon>
        <taxon>Actinomycetota</taxon>
        <taxon>Actinomycetes</taxon>
        <taxon>Mycobacteriales</taxon>
        <taxon>Nocardiaceae</taxon>
        <taxon>Prescottella</taxon>
    </lineage>
</organism>
<proteinExistence type="predicted"/>
<accession>A0A9Q4ZK94</accession>
<name>A0A9Q4ZK94_RHOHA</name>
<dbReference type="EMBL" id="WVBC01000030">
    <property type="protein sequence ID" value="NKT78244.1"/>
    <property type="molecule type" value="Genomic_DNA"/>
</dbReference>
<dbReference type="EMBL" id="WUXR01000012">
    <property type="protein sequence ID" value="MBM4567522.1"/>
    <property type="molecule type" value="Genomic_DNA"/>
</dbReference>
<dbReference type="AlphaFoldDB" id="A0A9Q4ZK94"/>
<evidence type="ECO:0000313" key="2">
    <source>
        <dbReference type="EMBL" id="NKT78244.1"/>
    </source>
</evidence>
<comment type="caution">
    <text evidence="2">The sequence shown here is derived from an EMBL/GenBank/DDBJ whole genome shotgun (WGS) entry which is preliminary data.</text>
</comment>
<evidence type="ECO:0000313" key="1">
    <source>
        <dbReference type="EMBL" id="MBM4567522.1"/>
    </source>
</evidence>
<gene>
    <name evidence="1" type="ORF">GS441_19500</name>
    <name evidence="2" type="ORF">GS882_09045</name>
</gene>
<protein>
    <submittedName>
        <fullName evidence="2">Uncharacterized protein</fullName>
    </submittedName>
</protein>